<evidence type="ECO:0000313" key="1">
    <source>
        <dbReference type="EMBL" id="GFN95758.1"/>
    </source>
</evidence>
<proteinExistence type="predicted"/>
<protein>
    <submittedName>
        <fullName evidence="1">Uncharacterized protein</fullName>
    </submittedName>
</protein>
<dbReference type="EMBL" id="BLXT01002529">
    <property type="protein sequence ID" value="GFN95758.1"/>
    <property type="molecule type" value="Genomic_DNA"/>
</dbReference>
<sequence length="155" mass="16646">MIAGFQALLHAGAPVAGARTRVRGVAADLRAVSLFNNDLIGAEWAPGRSYNPSYGLRIELAPLTALQMAELLNSCRFGCFFFYVKSLHNKVISGFEALLHAMAPVARARTRMRGVAADLRAVSLFNNAPVGAEWASGRSYNPSIGLRIEPPAFTA</sequence>
<keyword evidence="2" id="KW-1185">Reference proteome</keyword>
<name>A0AAV3ZKB2_9GAST</name>
<gene>
    <name evidence="1" type="ORF">PoB_002226400</name>
</gene>
<comment type="caution">
    <text evidence="1">The sequence shown here is derived from an EMBL/GenBank/DDBJ whole genome shotgun (WGS) entry which is preliminary data.</text>
</comment>
<accession>A0AAV3ZKB2</accession>
<organism evidence="1 2">
    <name type="scientific">Plakobranchus ocellatus</name>
    <dbReference type="NCBI Taxonomy" id="259542"/>
    <lineage>
        <taxon>Eukaryota</taxon>
        <taxon>Metazoa</taxon>
        <taxon>Spiralia</taxon>
        <taxon>Lophotrochozoa</taxon>
        <taxon>Mollusca</taxon>
        <taxon>Gastropoda</taxon>
        <taxon>Heterobranchia</taxon>
        <taxon>Euthyneura</taxon>
        <taxon>Panpulmonata</taxon>
        <taxon>Sacoglossa</taxon>
        <taxon>Placobranchoidea</taxon>
        <taxon>Plakobranchidae</taxon>
        <taxon>Plakobranchus</taxon>
    </lineage>
</organism>
<evidence type="ECO:0000313" key="2">
    <source>
        <dbReference type="Proteomes" id="UP000735302"/>
    </source>
</evidence>
<dbReference type="Proteomes" id="UP000735302">
    <property type="component" value="Unassembled WGS sequence"/>
</dbReference>
<dbReference type="AlphaFoldDB" id="A0AAV3ZKB2"/>
<reference evidence="1 2" key="1">
    <citation type="journal article" date="2021" name="Elife">
        <title>Chloroplast acquisition without the gene transfer in kleptoplastic sea slugs, Plakobranchus ocellatus.</title>
        <authorList>
            <person name="Maeda T."/>
            <person name="Takahashi S."/>
            <person name="Yoshida T."/>
            <person name="Shimamura S."/>
            <person name="Takaki Y."/>
            <person name="Nagai Y."/>
            <person name="Toyoda A."/>
            <person name="Suzuki Y."/>
            <person name="Arimoto A."/>
            <person name="Ishii H."/>
            <person name="Satoh N."/>
            <person name="Nishiyama T."/>
            <person name="Hasebe M."/>
            <person name="Maruyama T."/>
            <person name="Minagawa J."/>
            <person name="Obokata J."/>
            <person name="Shigenobu S."/>
        </authorList>
    </citation>
    <scope>NUCLEOTIDE SEQUENCE [LARGE SCALE GENOMIC DNA]</scope>
</reference>